<keyword evidence="1" id="KW-0812">Transmembrane</keyword>
<keyword evidence="1" id="KW-0472">Membrane</keyword>
<dbReference type="RefSeq" id="WP_165033908.1">
    <property type="nucleotide sequence ID" value="NZ_JAAKZF010000108.1"/>
</dbReference>
<accession>A0A6G4WMY2</accession>
<feature type="transmembrane region" description="Helical" evidence="1">
    <location>
        <begin position="6"/>
        <end position="28"/>
    </location>
</feature>
<evidence type="ECO:0000256" key="1">
    <source>
        <dbReference type="SAM" id="Phobius"/>
    </source>
</evidence>
<dbReference type="AlphaFoldDB" id="A0A6G4WMY2"/>
<keyword evidence="1" id="KW-1133">Transmembrane helix</keyword>
<dbReference type="EMBL" id="JAAKZF010000108">
    <property type="protein sequence ID" value="NGO55556.1"/>
    <property type="molecule type" value="Genomic_DNA"/>
</dbReference>
<keyword evidence="3" id="KW-1185">Reference proteome</keyword>
<sequence length="52" mass="5851">MTFLTYLAYGLAYWTLTSLVATLILGTIGYRWNKRREAAGRPVPRGGFLRSA</sequence>
<organism evidence="2 3">
    <name type="scientific">Allomesorhizobium camelthorni</name>
    <dbReference type="NCBI Taxonomy" id="475069"/>
    <lineage>
        <taxon>Bacteria</taxon>
        <taxon>Pseudomonadati</taxon>
        <taxon>Pseudomonadota</taxon>
        <taxon>Alphaproteobacteria</taxon>
        <taxon>Hyphomicrobiales</taxon>
        <taxon>Phyllobacteriaceae</taxon>
        <taxon>Allomesorhizobium</taxon>
    </lineage>
</organism>
<reference evidence="2 3" key="1">
    <citation type="submission" date="2020-02" db="EMBL/GenBank/DDBJ databases">
        <title>Genome sequence of strain CCNWXJ40-4.</title>
        <authorList>
            <person name="Gao J."/>
            <person name="Sun J."/>
        </authorList>
    </citation>
    <scope>NUCLEOTIDE SEQUENCE [LARGE SCALE GENOMIC DNA]</scope>
    <source>
        <strain evidence="2 3">CCNWXJ 40-4</strain>
    </source>
</reference>
<protein>
    <submittedName>
        <fullName evidence="2">Uncharacterized protein</fullName>
    </submittedName>
</protein>
<evidence type="ECO:0000313" key="3">
    <source>
        <dbReference type="Proteomes" id="UP001642900"/>
    </source>
</evidence>
<comment type="caution">
    <text evidence="2">The sequence shown here is derived from an EMBL/GenBank/DDBJ whole genome shotgun (WGS) entry which is preliminary data.</text>
</comment>
<evidence type="ECO:0000313" key="2">
    <source>
        <dbReference type="EMBL" id="NGO55556.1"/>
    </source>
</evidence>
<gene>
    <name evidence="2" type="ORF">G6N73_31720</name>
</gene>
<proteinExistence type="predicted"/>
<name>A0A6G4WMY2_9HYPH</name>
<dbReference type="Proteomes" id="UP001642900">
    <property type="component" value="Unassembled WGS sequence"/>
</dbReference>